<feature type="compositionally biased region" description="Low complexity" evidence="10">
    <location>
        <begin position="1174"/>
        <end position="1190"/>
    </location>
</feature>
<sequence length="2875" mass="318540">MSLLHLPVFPLTLTLLQLVGGEFDLEMNFIIQEAESIGCMVELLSHCEVTCQAEIWSMFTAILRKSVRNLQTSTEVGLIQQVLLKMSSVDDMIADLLVDMLGVMASYSITVKELKLLFSMLRGDNGIWPRHAIKLLSVLNQMPQRHGPDTFFNFPGRSAAAIALPPIAKWPYQNGFTINTWFRQDPLNNINVDKDKPYLYCFRTSKGIGYSAHFVGNCLIVTSLKSKGKGFQHCVKYDFQPRKWYMISIVHIYNRWRNSEIRCYVNGQLVSYGDMAWHVNTNDSYDKCFLGSSETADANRVFCGQLGAIYVFSEALNPAQIFAIHQLGPGYKSTFKFKSESDIHLAEHHKQVLYDGKLASSISFTYNAKATDAQLCLESSPRENPSIFVHSPHALMLQDVKAIVTHSIHSAIHSIGGIQVLFPLFAQLDYKQLNDCSVDTTVCATLLAFLVELLKSSVAMQEQMLGGKGFLVIGYLLEKSSRVHITRAVLEQFLSFAKYLDGLPHGAPLLKQLCDHVLFNAAIWIHTPAKVQLSLYTYLSSEFIGTATIYTTIRRVGTVLQLMHTLKYYYWAINPLECSGINPKGLDGPRPSQKEIISLRAFMLLFLKQLILKDRGVKEDELQSILNYLLTMHEDENIHDVLQLLVALMSEHPASMIPAFDQRNGIRVICKLLASKSESIRVQALKVLGYFLKHLGHKRKVEIMHTHSLFTLLGERLMMHTNTVSVTTYNTLYEILTEQVCTQVVHKPHPEPDSTVKIQNPMILKVVATLLKNSSPSSELMEVRRLFLSDMIKLFSNSRENRRCLLQCSVWQDWMFSLGYINPKSPEEQKITEMVYNIFRILLYHAIKYEWGGWRVWVDTLSIAHSKVTYEAHKEYLAKMYEEYQRQEEENMKKGKKGSVSTISGLSAVPAPVVNGNLEIDDNSQTQTPESEAEYSEGAGADSRNLLAEGAVKRPNGEALTPGEQSTGPGVRVEVHDLLVDIKAEKVEATEVKLDDLDLSPEGLSGGVGGGGGVENGPLVEVDSLLDSAYCAVVQNLNGSLAPKDETPGSGVGMGSSLGLSGVSLEDDGNMGPLITLADEKDSVPSNNGFLFSKVDEKLLPALAATDPLVLPSPDPPTPSGPVPVLSTGSASDDLSLLAHMTTCGSDLTQTQSHTSGDLPEDGPFKIQSPLADISSIAEAESQAQIQAASRADFPEGEVTSGAEGEAAGLKTGDTASTTSDTERSDDGKDKDTKKIQTTATTQALHGRTAAQLERDLQFKWSPMHQRLLTDLLFALETDVHVWRSHSTKSVMDFVNSNENIIFVHNTIHLISQMVDNIIIACGGILPLLSAATSPSSSKSNANPTELENIEATQGMSSETAVTFLSRLMAMVDVLVFASSLNFSEIEAEKNMSSGGLMRQCLRLVCCVAVRNCLECRQRQRDRSCKSSLTSSKSQDSIHSASNTSKQDPDRLLQDVDINRLRAVVFRDVDDSKQAQFLALAVVYFISVLMVSKYRDILEPQREIGRSTSLSGRSIRHEINSPTSTEHPSTAFSDKQTPTPVDDSPRAGLPHTDSGIGEEGHVAGSLNGSEMGLGLGLGLVGRETDRDRDRERDMGGGGTDLLCSLSDVRRSQESLLDSPHNPNVSQAPPSSISSISQTNKGINVKEILKSLVAAPVDGGDLGQDSGPTPYHPDPALKTHPMLPMQFHSFDRSVMVPVKKPPPGSLSVNTVGTPTTSGSAAAGSTPNIFAAATATPKSMINTTGATDSASSSSSSSSSFVNGATSKNLPAVQTVAPMPEDSMENMSAYCEVAQCALRSGQTPPELKSFSSLAGFQAAPRDAGQCFSITTKLERALEKVAPLLREIFVDFAPFLSRTLLGSHGQELLIEGLVCMKSSTSVVELVMLLCSQEWQNSIQKNAGLAFIELINEGRLLCHAMKDHIVRVANEAEFILNRQRAEDVHKHAEFESNCAQYAADRREEEKMCDHLISAAKHRDHVTANQLKQKILNILTNKHGAWGTMSQSQLHDFWRLDYWEDDLRRRRRFVRNASGSTHADVALKALEEYSTEEEEEELKSKKTFRSQSVVAQNPEAELMLEGDDDAVSLLQEKEIDNLAGPVVLSTPAQLVAPVVVARGTLSITTTEIYFEVDEEDPTFKTTEAKVLAYSEGLHGKWMFSEIRAVFSRRYLLQNTGLEVFMANRTSVMFNFPDQATVKRVVYSLPRVGVGTSYGLPQARRISLATPRQLFKSSNMTQRWQRREISNFEYLMFSTLLQYPIFPWVLTNYDSEELDLTLPGNFRDLSKPIGALNPKRAAFYAERYETWDDDSTPPHHYTTMYSTAHSTLMWMLRIEPFTTFFLNANDNKFDHPERAFSGIGCSWRNCQRDTADVKELIPEFYYLPEMFVNSNEYELGVRDDGVSVCDVELPAWAKKPEDFVRINRMALESEFVSCQLHQWIDLIFGYKQRGPEAVRALNVFNFLSYEGSINLENADAVQREGIESQIQACGQIPSQLLIEPHPPRSSAMHLSPLMFKDQMQQDVIMVLKFPSNSPVTHVAANTLPHLSIPAAVTVTCSRLFAVNRWHNTVGLRGAPGYSLEQAHHLPIEMDPLIANNSGVNKRQITDLVDQSIQINTHCFVVTADNRYILVCGFWDKSFRVYSTETGKLTQIVFGHWDVVTCLARSESYIGGDCYIVSGSRDATLLLWYWSGRHHIIGDNPNNSDYPAPRAVLTGHDHEVVCVSVCAELGLVISGAKEGPCLVHTITGDLLRALEGPEMCQRPRLISVSSEGHCIIYYERGRFCNFSINGKLLAQMEVNDSTRAILLSSDGQNLVTGGDNGVVEVWQACDFKQLYIYPGCDAGIRAMDLSHDQRTLITGMASGSIVAFNIDFNRWHYEHQNRY</sequence>
<dbReference type="Pfam" id="PF20425">
    <property type="entry name" value="Neurobeachin"/>
    <property type="match status" value="1"/>
</dbReference>
<reference evidence="14 15" key="1">
    <citation type="journal article" date="2023" name="Genes (Basel)">
        <title>Chromosome-Level Genome Assembly and Circadian Gene Repertoire of the Patagonia Blennie Eleginops maclovinus-The Closest Ancestral Proxy of Antarctic Cryonotothenioids.</title>
        <authorList>
            <person name="Cheng C.C."/>
            <person name="Rivera-Colon A.G."/>
            <person name="Minhas B.F."/>
            <person name="Wilson L."/>
            <person name="Rayamajhi N."/>
            <person name="Vargas-Chacoff L."/>
            <person name="Catchen J.M."/>
        </authorList>
    </citation>
    <scope>NUCLEOTIDE SEQUENCE [LARGE SCALE GENOMIC DNA]</scope>
    <source>
        <strain evidence="14">JMC-PN-2008</strain>
    </source>
</reference>
<dbReference type="Pfam" id="PF15787">
    <property type="entry name" value="DUF4704"/>
    <property type="match status" value="1"/>
</dbReference>
<reference evidence="14 15" key="2">
    <citation type="journal article" date="2023" name="Mol. Biol. Evol.">
        <title>Genomics of Secondarily Temperate Adaptation in the Only Non-Antarctic Icefish.</title>
        <authorList>
            <person name="Rivera-Colon A.G."/>
            <person name="Rayamajhi N."/>
            <person name="Minhas B.F."/>
            <person name="Madrigal G."/>
            <person name="Bilyk K.T."/>
            <person name="Yoon V."/>
            <person name="Hune M."/>
            <person name="Gregory S."/>
            <person name="Cheng C.H.C."/>
            <person name="Catchen J.M."/>
        </authorList>
    </citation>
    <scope>NUCLEOTIDE SEQUENCE [LARGE SCALE GENOMIC DNA]</scope>
    <source>
        <strain evidence="14">JMC-PN-2008</strain>
    </source>
</reference>
<evidence type="ECO:0000256" key="8">
    <source>
        <dbReference type="ARBA" id="ARBA00073055"/>
    </source>
</evidence>
<dbReference type="InterPro" id="IPR036322">
    <property type="entry name" value="WD40_repeat_dom_sf"/>
</dbReference>
<feature type="chain" id="PRO_5042935323" description="Neurobeachin" evidence="11">
    <location>
        <begin position="22"/>
        <end position="2875"/>
    </location>
</feature>
<evidence type="ECO:0000256" key="9">
    <source>
        <dbReference type="ARBA" id="ARBA00080802"/>
    </source>
</evidence>
<dbReference type="InterPro" id="IPR000409">
    <property type="entry name" value="BEACH_dom"/>
</dbReference>
<feature type="domain" description="BEACH" evidence="12">
    <location>
        <begin position="2218"/>
        <end position="2497"/>
    </location>
</feature>
<dbReference type="GO" id="GO:0016020">
    <property type="term" value="C:membrane"/>
    <property type="evidence" value="ECO:0007669"/>
    <property type="project" value="UniProtKB-SubCell"/>
</dbReference>
<keyword evidence="11" id="KW-0732">Signal</keyword>
<dbReference type="SUPFAM" id="SSF50978">
    <property type="entry name" value="WD40 repeat-like"/>
    <property type="match status" value="1"/>
</dbReference>
<protein>
    <recommendedName>
        <fullName evidence="8">Neurobeachin</fullName>
    </recommendedName>
    <alternativeName>
        <fullName evidence="9">Lysosomal-trafficking regulator 2</fullName>
    </alternativeName>
</protein>
<feature type="region of interest" description="Disordered" evidence="10">
    <location>
        <begin position="914"/>
        <end position="944"/>
    </location>
</feature>
<evidence type="ECO:0000256" key="6">
    <source>
        <dbReference type="ARBA" id="ARBA00023136"/>
    </source>
</evidence>
<dbReference type="InterPro" id="IPR046852">
    <property type="entry name" value="Neurobeachin_a-sol"/>
</dbReference>
<name>A0AAN8AJM1_ELEMC</name>
<evidence type="ECO:0000313" key="14">
    <source>
        <dbReference type="EMBL" id="KAK5858584.1"/>
    </source>
</evidence>
<feature type="compositionally biased region" description="Polar residues" evidence="10">
    <location>
        <begin position="1147"/>
        <end position="1156"/>
    </location>
</feature>
<feature type="region of interest" description="Disordered" evidence="10">
    <location>
        <begin position="1425"/>
        <end position="1451"/>
    </location>
</feature>
<dbReference type="Pfam" id="PF06469">
    <property type="entry name" value="DUF1088"/>
    <property type="match status" value="1"/>
</dbReference>
<dbReference type="CDD" id="cd01201">
    <property type="entry name" value="PH_BEACH"/>
    <property type="match status" value="1"/>
</dbReference>
<dbReference type="SUPFAM" id="SSF50729">
    <property type="entry name" value="PH domain-like"/>
    <property type="match status" value="1"/>
</dbReference>
<feature type="signal peptide" evidence="11">
    <location>
        <begin position="1"/>
        <end position="21"/>
    </location>
</feature>
<evidence type="ECO:0000256" key="4">
    <source>
        <dbReference type="ARBA" id="ARBA00022574"/>
    </source>
</evidence>
<dbReference type="CDD" id="cd06071">
    <property type="entry name" value="Beach"/>
    <property type="match status" value="1"/>
</dbReference>
<dbReference type="InterPro" id="IPR011989">
    <property type="entry name" value="ARM-like"/>
</dbReference>
<evidence type="ECO:0000256" key="3">
    <source>
        <dbReference type="ARBA" id="ARBA00022553"/>
    </source>
</evidence>
<organism evidence="14 15">
    <name type="scientific">Eleginops maclovinus</name>
    <name type="common">Patagonian blennie</name>
    <name type="synonym">Eleginus maclovinus</name>
    <dbReference type="NCBI Taxonomy" id="56733"/>
    <lineage>
        <taxon>Eukaryota</taxon>
        <taxon>Metazoa</taxon>
        <taxon>Chordata</taxon>
        <taxon>Craniata</taxon>
        <taxon>Vertebrata</taxon>
        <taxon>Euteleostomi</taxon>
        <taxon>Actinopterygii</taxon>
        <taxon>Neopterygii</taxon>
        <taxon>Teleostei</taxon>
        <taxon>Neoteleostei</taxon>
        <taxon>Acanthomorphata</taxon>
        <taxon>Eupercaria</taxon>
        <taxon>Perciformes</taxon>
        <taxon>Notothenioidei</taxon>
        <taxon>Eleginopidae</taxon>
        <taxon>Eleginops</taxon>
    </lineage>
</organism>
<evidence type="ECO:0000256" key="5">
    <source>
        <dbReference type="ARBA" id="ARBA00022737"/>
    </source>
</evidence>
<dbReference type="InterPro" id="IPR010508">
    <property type="entry name" value="NBEA-like_DUF1088"/>
</dbReference>
<evidence type="ECO:0000256" key="1">
    <source>
        <dbReference type="ARBA" id="ARBA00004170"/>
    </source>
</evidence>
<feature type="compositionally biased region" description="Basic and acidic residues" evidence="10">
    <location>
        <begin position="1221"/>
        <end position="1235"/>
    </location>
</feature>
<dbReference type="Pfam" id="PF20426">
    <property type="entry name" value="NBCH_WD40"/>
    <property type="match status" value="1"/>
</dbReference>
<proteinExistence type="inferred from homology"/>
<dbReference type="SMART" id="SM00320">
    <property type="entry name" value="WD40"/>
    <property type="match status" value="5"/>
</dbReference>
<evidence type="ECO:0000313" key="15">
    <source>
        <dbReference type="Proteomes" id="UP001346869"/>
    </source>
</evidence>
<dbReference type="PROSITE" id="PS50197">
    <property type="entry name" value="BEACH"/>
    <property type="match status" value="1"/>
</dbReference>
<dbReference type="Pfam" id="PF14844">
    <property type="entry name" value="PH_BEACH"/>
    <property type="match status" value="1"/>
</dbReference>
<dbReference type="GO" id="GO:0005829">
    <property type="term" value="C:cytosol"/>
    <property type="evidence" value="ECO:0007669"/>
    <property type="project" value="TreeGrafter"/>
</dbReference>
<feature type="region of interest" description="Disordered" evidence="10">
    <location>
        <begin position="1742"/>
        <end position="1762"/>
    </location>
</feature>
<dbReference type="InterPro" id="IPR050865">
    <property type="entry name" value="BEACH_Domain"/>
</dbReference>
<dbReference type="InterPro" id="IPR031570">
    <property type="entry name" value="NBEA/BDCP_DUF4704"/>
</dbReference>
<feature type="compositionally biased region" description="Low complexity" evidence="10">
    <location>
        <begin position="1747"/>
        <end position="1757"/>
    </location>
</feature>
<evidence type="ECO:0000256" key="11">
    <source>
        <dbReference type="SAM" id="SignalP"/>
    </source>
</evidence>
<gene>
    <name evidence="14" type="ORF">PBY51_002713</name>
</gene>
<dbReference type="EMBL" id="JAUZQC010000015">
    <property type="protein sequence ID" value="KAK5858584.1"/>
    <property type="molecule type" value="Genomic_DNA"/>
</dbReference>
<dbReference type="SUPFAM" id="SSF48371">
    <property type="entry name" value="ARM repeat"/>
    <property type="match status" value="1"/>
</dbReference>
<evidence type="ECO:0000256" key="10">
    <source>
        <dbReference type="SAM" id="MobiDB-lite"/>
    </source>
</evidence>
<dbReference type="Gene3D" id="2.130.10.10">
    <property type="entry name" value="YVTN repeat-like/Quinoprotein amine dehydrogenase"/>
    <property type="match status" value="1"/>
</dbReference>
<dbReference type="InterPro" id="IPR023362">
    <property type="entry name" value="PH-BEACH_dom"/>
</dbReference>
<comment type="subunit">
    <text evidence="7">Interacts with RII subunit of PKA.</text>
</comment>
<comment type="similarity">
    <text evidence="2">Belongs to the WD repeat neurobeachin family.</text>
</comment>
<dbReference type="SMART" id="SM01026">
    <property type="entry name" value="Beach"/>
    <property type="match status" value="1"/>
</dbReference>
<dbReference type="FunFam" id="2.130.10.10:FF:000036">
    <property type="entry name" value="Neurobeachin isoform A"/>
    <property type="match status" value="1"/>
</dbReference>
<dbReference type="InterPro" id="IPR011993">
    <property type="entry name" value="PH-like_dom_sf"/>
</dbReference>
<evidence type="ECO:0000259" key="13">
    <source>
        <dbReference type="PROSITE" id="PS51783"/>
    </source>
</evidence>
<dbReference type="InterPro" id="IPR016024">
    <property type="entry name" value="ARM-type_fold"/>
</dbReference>
<dbReference type="GO" id="GO:0019901">
    <property type="term" value="F:protein kinase binding"/>
    <property type="evidence" value="ECO:0007669"/>
    <property type="project" value="TreeGrafter"/>
</dbReference>
<dbReference type="InterPro" id="IPR036372">
    <property type="entry name" value="BEACH_dom_sf"/>
</dbReference>
<dbReference type="Gene3D" id="2.30.29.30">
    <property type="entry name" value="Pleckstrin-homology domain (PH domain)/Phosphotyrosine-binding domain (PTB)"/>
    <property type="match status" value="1"/>
</dbReference>
<evidence type="ECO:0000259" key="12">
    <source>
        <dbReference type="PROSITE" id="PS50197"/>
    </source>
</evidence>
<dbReference type="PANTHER" id="PTHR13743">
    <property type="entry name" value="BEIGE/BEACH-RELATED"/>
    <property type="match status" value="1"/>
</dbReference>
<feature type="region of interest" description="Disordered" evidence="10">
    <location>
        <begin position="1147"/>
        <end position="1236"/>
    </location>
</feature>
<evidence type="ECO:0000256" key="2">
    <source>
        <dbReference type="ARBA" id="ARBA00008498"/>
    </source>
</evidence>
<evidence type="ECO:0000256" key="7">
    <source>
        <dbReference type="ARBA" id="ARBA00065599"/>
    </source>
</evidence>
<keyword evidence="3" id="KW-0597">Phosphoprotein</keyword>
<dbReference type="InterPro" id="IPR015943">
    <property type="entry name" value="WD40/YVTN_repeat-like_dom_sf"/>
</dbReference>
<dbReference type="SUPFAM" id="SSF49899">
    <property type="entry name" value="Concanavalin A-like lectins/glucanases"/>
    <property type="match status" value="1"/>
</dbReference>
<feature type="compositionally biased region" description="Low complexity" evidence="10">
    <location>
        <begin position="1426"/>
        <end position="1437"/>
    </location>
</feature>
<dbReference type="Pfam" id="PF13385">
    <property type="entry name" value="Laminin_G_3"/>
    <property type="match status" value="1"/>
</dbReference>
<dbReference type="InterPro" id="IPR046851">
    <property type="entry name" value="NBCH_WD40"/>
</dbReference>
<comment type="caution">
    <text evidence="14">The sequence shown here is derived from an EMBL/GenBank/DDBJ whole genome shotgun (WGS) entry which is preliminary data.</text>
</comment>
<dbReference type="Pfam" id="PF02138">
    <property type="entry name" value="Beach"/>
    <property type="match status" value="1"/>
</dbReference>
<dbReference type="InterPro" id="IPR001680">
    <property type="entry name" value="WD40_rpt"/>
</dbReference>
<dbReference type="PANTHER" id="PTHR13743:SF62">
    <property type="entry name" value="NEUROBEACHIN"/>
    <property type="match status" value="1"/>
</dbReference>
<dbReference type="GO" id="GO:0008104">
    <property type="term" value="P:intracellular protein localization"/>
    <property type="evidence" value="ECO:0007669"/>
    <property type="project" value="TreeGrafter"/>
</dbReference>
<feature type="compositionally biased region" description="Polar residues" evidence="10">
    <location>
        <begin position="1520"/>
        <end position="1539"/>
    </location>
</feature>
<dbReference type="SUPFAM" id="SSF81837">
    <property type="entry name" value="BEACH domain"/>
    <property type="match status" value="1"/>
</dbReference>
<accession>A0AAN8AJM1</accession>
<dbReference type="Gene3D" id="1.25.10.10">
    <property type="entry name" value="Leucine-rich Repeat Variant"/>
    <property type="match status" value="1"/>
</dbReference>
<dbReference type="InterPro" id="IPR013320">
    <property type="entry name" value="ConA-like_dom_sf"/>
</dbReference>
<feature type="domain" description="BEACH-type PH" evidence="13">
    <location>
        <begin position="2091"/>
        <end position="2199"/>
    </location>
</feature>
<dbReference type="Proteomes" id="UP001346869">
    <property type="component" value="Unassembled WGS sequence"/>
</dbReference>
<feature type="region of interest" description="Disordered" evidence="10">
    <location>
        <begin position="1580"/>
        <end position="1636"/>
    </location>
</feature>
<dbReference type="Gene3D" id="1.10.1540.10">
    <property type="entry name" value="BEACH domain"/>
    <property type="match status" value="1"/>
</dbReference>
<keyword evidence="4" id="KW-0853">WD repeat</keyword>
<keyword evidence="15" id="KW-1185">Reference proteome</keyword>
<keyword evidence="5" id="KW-0677">Repeat</keyword>
<feature type="compositionally biased region" description="Basic and acidic residues" evidence="10">
    <location>
        <begin position="1582"/>
        <end position="1594"/>
    </location>
</feature>
<dbReference type="PROSITE" id="PS51783">
    <property type="entry name" value="PH_BEACH"/>
    <property type="match status" value="1"/>
</dbReference>
<dbReference type="FunFam" id="2.60.120.200:FF:000010">
    <property type="entry name" value="neurobeachin isoform X2"/>
    <property type="match status" value="1"/>
</dbReference>
<dbReference type="Gene3D" id="2.60.120.200">
    <property type="match status" value="1"/>
</dbReference>
<comment type="subcellular location">
    <subcellularLocation>
        <location evidence="1">Membrane</location>
        <topology evidence="1">Peripheral membrane protein</topology>
    </subcellularLocation>
</comment>
<dbReference type="FunFam" id="2.30.29.30:FF:000059">
    <property type="entry name" value="neurobeachin isoform X1"/>
    <property type="match status" value="1"/>
</dbReference>
<keyword evidence="6" id="KW-0472">Membrane</keyword>
<feature type="compositionally biased region" description="Low complexity" evidence="10">
    <location>
        <begin position="1625"/>
        <end position="1636"/>
    </location>
</feature>
<dbReference type="FunFam" id="1.10.1540.10:FF:000001">
    <property type="entry name" value="neurobeachin isoform X1"/>
    <property type="match status" value="1"/>
</dbReference>
<feature type="region of interest" description="Disordered" evidence="10">
    <location>
        <begin position="1507"/>
        <end position="1563"/>
    </location>
</feature>